<dbReference type="GO" id="GO:0071949">
    <property type="term" value="F:FAD binding"/>
    <property type="evidence" value="ECO:0007669"/>
    <property type="project" value="InterPro"/>
</dbReference>
<evidence type="ECO:0000256" key="4">
    <source>
        <dbReference type="ARBA" id="ARBA00023033"/>
    </source>
</evidence>
<dbReference type="EMBL" id="CP099424">
    <property type="protein sequence ID" value="USW55559.1"/>
    <property type="molecule type" value="Genomic_DNA"/>
</dbReference>
<evidence type="ECO:0000256" key="5">
    <source>
        <dbReference type="SAM" id="Phobius"/>
    </source>
</evidence>
<dbReference type="AlphaFoldDB" id="A0A9Q9EMK1"/>
<keyword evidence="8" id="KW-1185">Reference proteome</keyword>
<keyword evidence="5" id="KW-0812">Transmembrane</keyword>
<dbReference type="SUPFAM" id="SSF51905">
    <property type="entry name" value="FAD/NAD(P)-binding domain"/>
    <property type="match status" value="1"/>
</dbReference>
<reference evidence="7" key="1">
    <citation type="submission" date="2022-06" db="EMBL/GenBank/DDBJ databases">
        <title>Complete genome sequences of two strains of the flax pathogen Septoria linicola.</title>
        <authorList>
            <person name="Lapalu N."/>
            <person name="Simon A."/>
            <person name="Demenou B."/>
            <person name="Paumier D."/>
            <person name="Guillot M.-P."/>
            <person name="Gout L."/>
            <person name="Valade R."/>
        </authorList>
    </citation>
    <scope>NUCLEOTIDE SEQUENCE</scope>
    <source>
        <strain evidence="7">SE15195</strain>
    </source>
</reference>
<evidence type="ECO:0000256" key="3">
    <source>
        <dbReference type="ARBA" id="ARBA00023002"/>
    </source>
</evidence>
<evidence type="ECO:0000313" key="7">
    <source>
        <dbReference type="EMBL" id="USW55559.1"/>
    </source>
</evidence>
<keyword evidence="4" id="KW-0503">Monooxygenase</keyword>
<dbReference type="InterPro" id="IPR036188">
    <property type="entry name" value="FAD/NAD-bd_sf"/>
</dbReference>
<keyword evidence="2" id="KW-0274">FAD</keyword>
<keyword evidence="5" id="KW-0472">Membrane</keyword>
<keyword evidence="1" id="KW-0285">Flavoprotein</keyword>
<evidence type="ECO:0000259" key="6">
    <source>
        <dbReference type="Pfam" id="PF01494"/>
    </source>
</evidence>
<proteinExistence type="predicted"/>
<evidence type="ECO:0000256" key="1">
    <source>
        <dbReference type="ARBA" id="ARBA00022630"/>
    </source>
</evidence>
<dbReference type="Proteomes" id="UP001056384">
    <property type="component" value="Chromosome 7"/>
</dbReference>
<dbReference type="InterPro" id="IPR002938">
    <property type="entry name" value="FAD-bd"/>
</dbReference>
<sequence length="416" mass="45103">MSPETEKLLHPLSEKHIIISGAGIAGLAFARGLDRQWPLSLPPPKVTLYERDDRHLPAERGNYSLGLRSDKVSGGIQAIRELGMLDEIIKASVPGSDSGGSIRDHNWEPLVPFKLPETPPDGLPVSNMRITRNSIRETFIQGLPSSVQANWGTQCTSASKSQNGGMTVSMSDGTFAHCDLLVVADGASSKLRSSLRPLDTLQYAGAVCIGGNAFFERGKVPAHVSGSFGVVVGGNGIGLVVFPIDDRSAVWFLTQRSKEPRTAVQGAAALKMKDEILEEVISKGDVFGKNFKQILDATDPTSLKIFNAQDKRPITHTEAEVEEMPVVFIGDSNHAVSPFAGNGANMALMDGVSLSKALCEEDSIARAVAVFDKESNPRCTKAWRISHVVIRIFHAQGIFLWFILAVLKTLFWFLSR</sequence>
<feature type="domain" description="FAD-binding" evidence="6">
    <location>
        <begin position="176"/>
        <end position="361"/>
    </location>
</feature>
<organism evidence="7 8">
    <name type="scientific">Septoria linicola</name>
    <dbReference type="NCBI Taxonomy" id="215465"/>
    <lineage>
        <taxon>Eukaryota</taxon>
        <taxon>Fungi</taxon>
        <taxon>Dikarya</taxon>
        <taxon>Ascomycota</taxon>
        <taxon>Pezizomycotina</taxon>
        <taxon>Dothideomycetes</taxon>
        <taxon>Dothideomycetidae</taxon>
        <taxon>Mycosphaerellales</taxon>
        <taxon>Mycosphaerellaceae</taxon>
        <taxon>Septoria</taxon>
    </lineage>
</organism>
<protein>
    <submittedName>
        <fullName evidence="7">FAD-binding domain, FAD/NAD(P)-binding domain superfamily</fullName>
    </submittedName>
</protein>
<gene>
    <name evidence="7" type="ORF">Slin15195_G088780</name>
</gene>
<evidence type="ECO:0000313" key="8">
    <source>
        <dbReference type="Proteomes" id="UP001056384"/>
    </source>
</evidence>
<name>A0A9Q9EMK1_9PEZI</name>
<dbReference type="PANTHER" id="PTHR46972">
    <property type="entry name" value="MONOOXYGENASE ASQM-RELATED"/>
    <property type="match status" value="1"/>
</dbReference>
<dbReference type="PANTHER" id="PTHR46972:SF1">
    <property type="entry name" value="FAD DEPENDENT OXIDOREDUCTASE DOMAIN-CONTAINING PROTEIN"/>
    <property type="match status" value="1"/>
</dbReference>
<dbReference type="PRINTS" id="PR00420">
    <property type="entry name" value="RNGMNOXGNASE"/>
</dbReference>
<accession>A0A9Q9EMK1</accession>
<dbReference type="Gene3D" id="3.50.50.60">
    <property type="entry name" value="FAD/NAD(P)-binding domain"/>
    <property type="match status" value="1"/>
</dbReference>
<dbReference type="Pfam" id="PF01494">
    <property type="entry name" value="FAD_binding_3"/>
    <property type="match status" value="1"/>
</dbReference>
<keyword evidence="5" id="KW-1133">Transmembrane helix</keyword>
<evidence type="ECO:0000256" key="2">
    <source>
        <dbReference type="ARBA" id="ARBA00022827"/>
    </source>
</evidence>
<feature type="transmembrane region" description="Helical" evidence="5">
    <location>
        <begin position="393"/>
        <end position="414"/>
    </location>
</feature>
<keyword evidence="3" id="KW-0560">Oxidoreductase</keyword>
<dbReference type="GO" id="GO:0004497">
    <property type="term" value="F:monooxygenase activity"/>
    <property type="evidence" value="ECO:0007669"/>
    <property type="project" value="UniProtKB-KW"/>
</dbReference>